<keyword evidence="2 7" id="KW-0813">Transport</keyword>
<comment type="similarity">
    <text evidence="7">Belongs to the binding-protein-dependent transport system permease family.</text>
</comment>
<evidence type="ECO:0000256" key="6">
    <source>
        <dbReference type="ARBA" id="ARBA00023136"/>
    </source>
</evidence>
<dbReference type="RefSeq" id="WP_347437784.1">
    <property type="nucleotide sequence ID" value="NZ_CP089291.1"/>
</dbReference>
<dbReference type="PANTHER" id="PTHR43005:SF2">
    <property type="entry name" value="INTEGRAL MEMBRANE SUGAR TRANSPORT PROTEIN"/>
    <property type="match status" value="1"/>
</dbReference>
<gene>
    <name evidence="10" type="ORF">LSG31_02195</name>
</gene>
<evidence type="ECO:0000256" key="3">
    <source>
        <dbReference type="ARBA" id="ARBA00022475"/>
    </source>
</evidence>
<evidence type="ECO:0000256" key="8">
    <source>
        <dbReference type="SAM" id="MobiDB-lite"/>
    </source>
</evidence>
<keyword evidence="3" id="KW-1003">Cell membrane</keyword>
<name>A0ABY4CKP7_9BACL</name>
<dbReference type="PROSITE" id="PS50928">
    <property type="entry name" value="ABC_TM1"/>
    <property type="match status" value="1"/>
</dbReference>
<accession>A0ABY4CKP7</accession>
<keyword evidence="4 7" id="KW-0812">Transmembrane</keyword>
<sequence length="331" mass="37167">MNTETIRVHAESSRQADQSQNRKRTAAKRGTPTLTDRNKRNKQDKLAKRLMLPGIIVTAVITQIPFLGTLFYSFFNWNIMRPDLGMRFNGIGNFVTILEAPEFYTVLENTVILTVASLLICLVLGMFLALLLNRDFFGKGFLRTLIISPFFIMPAVSGVLWKNMIFNPMFGLLAWMFKSVGLPPVDLAANHPLSLVIYIVTWEWTPFFMLVLLAGLQSVPGEIIESSMLDGATRVQQFFHIIIPHLMRYIEVAVFLGLVFILSTFGEIYVATQGGPGYASTNLSYYVFREQIQNSQYGLASAIAVIIVILSVACMTLLFRTLRKQFGGTLA</sequence>
<dbReference type="InterPro" id="IPR035906">
    <property type="entry name" value="MetI-like_sf"/>
</dbReference>
<feature type="transmembrane region" description="Helical" evidence="7">
    <location>
        <begin position="195"/>
        <end position="216"/>
    </location>
</feature>
<reference evidence="10" key="1">
    <citation type="submission" date="2021-12" db="EMBL/GenBank/DDBJ databases">
        <title>Alicyclobacillaceae gen. nov., sp. nov., isolated from chalcocite enrichment system.</title>
        <authorList>
            <person name="Jiang Z."/>
        </authorList>
    </citation>
    <scope>NUCLEOTIDE SEQUENCE</scope>
    <source>
        <strain evidence="10">MYW30-H2</strain>
    </source>
</reference>
<dbReference type="Proteomes" id="UP000830167">
    <property type="component" value="Chromosome"/>
</dbReference>
<evidence type="ECO:0000259" key="9">
    <source>
        <dbReference type="PROSITE" id="PS50928"/>
    </source>
</evidence>
<keyword evidence="5 7" id="KW-1133">Transmembrane helix</keyword>
<dbReference type="CDD" id="cd06261">
    <property type="entry name" value="TM_PBP2"/>
    <property type="match status" value="1"/>
</dbReference>
<organism evidence="10 11">
    <name type="scientific">Fodinisporobacter ferrooxydans</name>
    <dbReference type="NCBI Taxonomy" id="2901836"/>
    <lineage>
        <taxon>Bacteria</taxon>
        <taxon>Bacillati</taxon>
        <taxon>Bacillota</taxon>
        <taxon>Bacilli</taxon>
        <taxon>Bacillales</taxon>
        <taxon>Alicyclobacillaceae</taxon>
        <taxon>Fodinisporobacter</taxon>
    </lineage>
</organism>
<evidence type="ECO:0000256" key="2">
    <source>
        <dbReference type="ARBA" id="ARBA00022448"/>
    </source>
</evidence>
<protein>
    <submittedName>
        <fullName evidence="10">Sugar ABC transporter permease</fullName>
    </submittedName>
</protein>
<keyword evidence="6 7" id="KW-0472">Membrane</keyword>
<evidence type="ECO:0000256" key="1">
    <source>
        <dbReference type="ARBA" id="ARBA00004651"/>
    </source>
</evidence>
<feature type="transmembrane region" description="Helical" evidence="7">
    <location>
        <begin position="111"/>
        <end position="132"/>
    </location>
</feature>
<feature type="transmembrane region" description="Helical" evidence="7">
    <location>
        <begin position="144"/>
        <end position="175"/>
    </location>
</feature>
<evidence type="ECO:0000256" key="7">
    <source>
        <dbReference type="RuleBase" id="RU363032"/>
    </source>
</evidence>
<comment type="subcellular location">
    <subcellularLocation>
        <location evidence="1 7">Cell membrane</location>
        <topology evidence="1 7">Multi-pass membrane protein</topology>
    </subcellularLocation>
</comment>
<feature type="region of interest" description="Disordered" evidence="8">
    <location>
        <begin position="1"/>
        <end position="42"/>
    </location>
</feature>
<feature type="compositionally biased region" description="Basic and acidic residues" evidence="8">
    <location>
        <begin position="1"/>
        <end position="14"/>
    </location>
</feature>
<dbReference type="Gene3D" id="1.10.3720.10">
    <property type="entry name" value="MetI-like"/>
    <property type="match status" value="1"/>
</dbReference>
<keyword evidence="11" id="KW-1185">Reference proteome</keyword>
<feature type="transmembrane region" description="Helical" evidence="7">
    <location>
        <begin position="249"/>
        <end position="271"/>
    </location>
</feature>
<dbReference type="EMBL" id="CP089291">
    <property type="protein sequence ID" value="UOF91093.1"/>
    <property type="molecule type" value="Genomic_DNA"/>
</dbReference>
<dbReference type="InterPro" id="IPR000515">
    <property type="entry name" value="MetI-like"/>
</dbReference>
<feature type="transmembrane region" description="Helical" evidence="7">
    <location>
        <begin position="50"/>
        <end position="75"/>
    </location>
</feature>
<proteinExistence type="inferred from homology"/>
<dbReference type="PANTHER" id="PTHR43005">
    <property type="entry name" value="BLR7065 PROTEIN"/>
    <property type="match status" value="1"/>
</dbReference>
<dbReference type="Pfam" id="PF00528">
    <property type="entry name" value="BPD_transp_1"/>
    <property type="match status" value="1"/>
</dbReference>
<feature type="domain" description="ABC transmembrane type-1" evidence="9">
    <location>
        <begin position="107"/>
        <end position="318"/>
    </location>
</feature>
<feature type="transmembrane region" description="Helical" evidence="7">
    <location>
        <begin position="297"/>
        <end position="319"/>
    </location>
</feature>
<evidence type="ECO:0000256" key="4">
    <source>
        <dbReference type="ARBA" id="ARBA00022692"/>
    </source>
</evidence>
<dbReference type="SUPFAM" id="SSF161098">
    <property type="entry name" value="MetI-like"/>
    <property type="match status" value="1"/>
</dbReference>
<evidence type="ECO:0000313" key="11">
    <source>
        <dbReference type="Proteomes" id="UP000830167"/>
    </source>
</evidence>
<evidence type="ECO:0000256" key="5">
    <source>
        <dbReference type="ARBA" id="ARBA00022989"/>
    </source>
</evidence>
<evidence type="ECO:0000313" key="10">
    <source>
        <dbReference type="EMBL" id="UOF91093.1"/>
    </source>
</evidence>